<dbReference type="AlphaFoldDB" id="A0A8J5XZI3"/>
<evidence type="ECO:0000313" key="1">
    <source>
        <dbReference type="EMBL" id="KAG8471691.1"/>
    </source>
</evidence>
<dbReference type="Proteomes" id="UP000701853">
    <property type="component" value="Chromosome 13"/>
</dbReference>
<evidence type="ECO:0000313" key="2">
    <source>
        <dbReference type="Proteomes" id="UP000701853"/>
    </source>
</evidence>
<dbReference type="OrthoDB" id="10500504at2759"/>
<organism evidence="1 2">
    <name type="scientific">Gossypium anomalum</name>
    <dbReference type="NCBI Taxonomy" id="47600"/>
    <lineage>
        <taxon>Eukaryota</taxon>
        <taxon>Viridiplantae</taxon>
        <taxon>Streptophyta</taxon>
        <taxon>Embryophyta</taxon>
        <taxon>Tracheophyta</taxon>
        <taxon>Spermatophyta</taxon>
        <taxon>Magnoliopsida</taxon>
        <taxon>eudicotyledons</taxon>
        <taxon>Gunneridae</taxon>
        <taxon>Pentapetalae</taxon>
        <taxon>rosids</taxon>
        <taxon>malvids</taxon>
        <taxon>Malvales</taxon>
        <taxon>Malvaceae</taxon>
        <taxon>Malvoideae</taxon>
        <taxon>Gossypium</taxon>
    </lineage>
</organism>
<keyword evidence="2" id="KW-1185">Reference proteome</keyword>
<accession>A0A8J5XZI3</accession>
<reference evidence="1 2" key="1">
    <citation type="journal article" date="2021" name="bioRxiv">
        <title>The Gossypium anomalum genome as a resource for cotton improvement and evolutionary analysis of hybrid incompatibility.</title>
        <authorList>
            <person name="Grover C.E."/>
            <person name="Yuan D."/>
            <person name="Arick M.A."/>
            <person name="Miller E.R."/>
            <person name="Hu G."/>
            <person name="Peterson D.G."/>
            <person name="Wendel J.F."/>
            <person name="Udall J.A."/>
        </authorList>
    </citation>
    <scope>NUCLEOTIDE SEQUENCE [LARGE SCALE GENOMIC DNA]</scope>
    <source>
        <strain evidence="1">JFW-Udall</strain>
        <tissue evidence="1">Leaf</tissue>
    </source>
</reference>
<proteinExistence type="predicted"/>
<dbReference type="EMBL" id="JAHUZN010000013">
    <property type="protein sequence ID" value="KAG8471691.1"/>
    <property type="molecule type" value="Genomic_DNA"/>
</dbReference>
<evidence type="ECO:0008006" key="3">
    <source>
        <dbReference type="Google" id="ProtNLM"/>
    </source>
</evidence>
<gene>
    <name evidence="1" type="ORF">CXB51_036523</name>
</gene>
<protein>
    <recommendedName>
        <fullName evidence="3">RNase H type-1 domain-containing protein</fullName>
    </recommendedName>
</protein>
<comment type="caution">
    <text evidence="1">The sequence shown here is derived from an EMBL/GenBank/DDBJ whole genome shotgun (WGS) entry which is preliminary data.</text>
</comment>
<name>A0A8J5XZI3_9ROSI</name>
<sequence>MYQKKIDRKIKANLVTLNAMRGGDCGVAFEGKSSGGGVMRDEEGIVRALFSGPSDTCDAESVELGAIITAMDVFTDIGWKGSCSLIVEMGSRKEGCARKLSFTLAEAGGNEMADALASAGMSRPCLFKAWCHRTIPVCHAGRCWSPLPATVCGGRSLKKVDEVNGGRVGGGRWSDGMVADRG</sequence>